<organism evidence="1 2">
    <name type="scientific">Microbulbifer rhizosphaerae</name>
    <dbReference type="NCBI Taxonomy" id="1562603"/>
    <lineage>
        <taxon>Bacteria</taxon>
        <taxon>Pseudomonadati</taxon>
        <taxon>Pseudomonadota</taxon>
        <taxon>Gammaproteobacteria</taxon>
        <taxon>Cellvibrionales</taxon>
        <taxon>Microbulbiferaceae</taxon>
        <taxon>Microbulbifer</taxon>
    </lineage>
</organism>
<dbReference type="Proteomes" id="UP000535937">
    <property type="component" value="Unassembled WGS sequence"/>
</dbReference>
<reference evidence="1 2" key="1">
    <citation type="submission" date="2020-08" db="EMBL/GenBank/DDBJ databases">
        <title>Genomic Encyclopedia of Type Strains, Phase III (KMG-III): the genomes of soil and plant-associated and newly described type strains.</title>
        <authorList>
            <person name="Whitman W."/>
        </authorList>
    </citation>
    <scope>NUCLEOTIDE SEQUENCE [LARGE SCALE GENOMIC DNA]</scope>
    <source>
        <strain evidence="1 2">CECT 8799</strain>
    </source>
</reference>
<gene>
    <name evidence="1" type="ORF">FHS09_002661</name>
</gene>
<sequence length="53" mass="5973">MDNRRLTRLAKVGDAITARQSLATLFADSPGELDYAHDYYPRNRDLFEIGNSG</sequence>
<name>A0A7W4WE14_9GAMM</name>
<dbReference type="RefSeq" id="WP_183460554.1">
    <property type="nucleotide sequence ID" value="NZ_JACHWZ010000011.1"/>
</dbReference>
<evidence type="ECO:0000313" key="1">
    <source>
        <dbReference type="EMBL" id="MBB3061821.1"/>
    </source>
</evidence>
<evidence type="ECO:0000313" key="2">
    <source>
        <dbReference type="Proteomes" id="UP000535937"/>
    </source>
</evidence>
<protein>
    <submittedName>
        <fullName evidence="1">Uncharacterized protein</fullName>
    </submittedName>
</protein>
<dbReference type="EMBL" id="JACHWZ010000011">
    <property type="protein sequence ID" value="MBB3061821.1"/>
    <property type="molecule type" value="Genomic_DNA"/>
</dbReference>
<accession>A0A7W4WE14</accession>
<keyword evidence="2" id="KW-1185">Reference proteome</keyword>
<dbReference type="AlphaFoldDB" id="A0A7W4WE14"/>
<proteinExistence type="predicted"/>
<comment type="caution">
    <text evidence="1">The sequence shown here is derived from an EMBL/GenBank/DDBJ whole genome shotgun (WGS) entry which is preliminary data.</text>
</comment>